<dbReference type="Gene3D" id="1.10.620.20">
    <property type="entry name" value="Ribonucleotide Reductase, subunit A"/>
    <property type="match status" value="1"/>
</dbReference>
<organism evidence="1 2">
    <name type="scientific">Micromonospora parastrephiae</name>
    <dbReference type="NCBI Taxonomy" id="2806101"/>
    <lineage>
        <taxon>Bacteria</taxon>
        <taxon>Bacillati</taxon>
        <taxon>Actinomycetota</taxon>
        <taxon>Actinomycetes</taxon>
        <taxon>Micromonosporales</taxon>
        <taxon>Micromonosporaceae</taxon>
        <taxon>Micromonospora</taxon>
    </lineage>
</organism>
<dbReference type="Pfam" id="PF11583">
    <property type="entry name" value="AurF"/>
    <property type="match status" value="1"/>
</dbReference>
<proteinExistence type="predicted"/>
<reference evidence="1 2" key="1">
    <citation type="submission" date="2021-01" db="EMBL/GenBank/DDBJ databases">
        <title>Draft genome sequence of Micromonospora sp. strain STR1_7.</title>
        <authorList>
            <person name="Karlyshev A."/>
            <person name="Jawad R."/>
        </authorList>
    </citation>
    <scope>NUCLEOTIDE SEQUENCE [LARGE SCALE GENOMIC DNA]</scope>
    <source>
        <strain evidence="1 2">STR1-7</strain>
    </source>
</reference>
<dbReference type="InterPro" id="IPR009078">
    <property type="entry name" value="Ferritin-like_SF"/>
</dbReference>
<comment type="caution">
    <text evidence="1">The sequence shown here is derived from an EMBL/GenBank/DDBJ whole genome shotgun (WGS) entry which is preliminary data.</text>
</comment>
<evidence type="ECO:0000313" key="2">
    <source>
        <dbReference type="Proteomes" id="UP000601027"/>
    </source>
</evidence>
<dbReference type="Proteomes" id="UP000601027">
    <property type="component" value="Unassembled WGS sequence"/>
</dbReference>
<dbReference type="InterPro" id="IPR012348">
    <property type="entry name" value="RNR-like"/>
</dbReference>
<dbReference type="SUPFAM" id="SSF47240">
    <property type="entry name" value="Ferritin-like"/>
    <property type="match status" value="1"/>
</dbReference>
<protein>
    <submittedName>
        <fullName evidence="1">Diiron oxygenase</fullName>
    </submittedName>
</protein>
<dbReference type="InterPro" id="IPR025859">
    <property type="entry name" value="AurF/CmlI"/>
</dbReference>
<evidence type="ECO:0000313" key="1">
    <source>
        <dbReference type="EMBL" id="MBM0230698.1"/>
    </source>
</evidence>
<name>A0ABS1XN86_9ACTN</name>
<dbReference type="EMBL" id="JAEVHM010000003">
    <property type="protein sequence ID" value="MBM0230698.1"/>
    <property type="molecule type" value="Genomic_DNA"/>
</dbReference>
<dbReference type="RefSeq" id="WP_203173185.1">
    <property type="nucleotide sequence ID" value="NZ_JAEVHM010000003.1"/>
</dbReference>
<keyword evidence="2" id="KW-1185">Reference proteome</keyword>
<sequence length="338" mass="37328">MGTDMAEAVPHGAVVSMEARIAEIAATVREEPVYRSPFNSWDAKASVRNGPRRLLGEDVEGFLFFPPELVPCVTHPLVAARGPDATSALLVQRLYQYLHFTTELESVAVIPVTSMIARNRSGLVLPDRMKADAFAITTDEAWHAQFSDDLTHQIERTLGLPSNVSPDPYFVTRLNQIRHELGAEAAGYVDLAFSIVSETLISAVLADLPRDTRLPTAVRDLVQDHALDEGRHHAYFRKLLTYFWAALGHRDRRLIGCWFPELIRTFLAPDHGAGLRMLVGIGLTTAEATTVIMETHDAAETDRRIAAAAASTVRYLAEVGALDDQRTRESFMEAGMLP</sequence>
<gene>
    <name evidence="1" type="ORF">JNW91_01665</name>
</gene>
<accession>A0ABS1XN86</accession>